<sequence>MNVRPSKPPERWAQIYRNRPAALERVLTEADRSGNANSSARKLLTPNTVDDVERTDAPRETAPERYPAATGRDSVRSQAARPMLMTADVRNSSEYDRSSAHFGAEHPRGSSSSAVACAPGTRLVAA</sequence>
<dbReference type="EMBL" id="WEGK01000002">
    <property type="protein sequence ID" value="MQY18186.1"/>
    <property type="molecule type" value="Genomic_DNA"/>
</dbReference>
<comment type="caution">
    <text evidence="2">The sequence shown here is derived from an EMBL/GenBank/DDBJ whole genome shotgun (WGS) entry which is preliminary data.</text>
</comment>
<feature type="compositionally biased region" description="Polar residues" evidence="1">
    <location>
        <begin position="34"/>
        <end position="48"/>
    </location>
</feature>
<proteinExistence type="predicted"/>
<name>A0A7K0CXG8_9NOCA</name>
<gene>
    <name evidence="2" type="ORF">NRB20_12550</name>
</gene>
<organism evidence="2 3">
    <name type="scientific">Nocardia macrotermitis</name>
    <dbReference type="NCBI Taxonomy" id="2585198"/>
    <lineage>
        <taxon>Bacteria</taxon>
        <taxon>Bacillati</taxon>
        <taxon>Actinomycetota</taxon>
        <taxon>Actinomycetes</taxon>
        <taxon>Mycobacteriales</taxon>
        <taxon>Nocardiaceae</taxon>
        <taxon>Nocardia</taxon>
    </lineage>
</organism>
<dbReference type="AlphaFoldDB" id="A0A7K0CXG8"/>
<dbReference type="RefSeq" id="WP_153408258.1">
    <property type="nucleotide sequence ID" value="NZ_WEGK01000002.1"/>
</dbReference>
<feature type="compositionally biased region" description="Basic and acidic residues" evidence="1">
    <location>
        <begin position="51"/>
        <end position="63"/>
    </location>
</feature>
<reference evidence="2 3" key="1">
    <citation type="submission" date="2019-10" db="EMBL/GenBank/DDBJ databases">
        <title>Nocardia macrotermitis sp. nov. and Nocardia aurantia sp. nov., isolated from the gut of fungus growing-termite Macrotermes natalensis.</title>
        <authorList>
            <person name="Benndorf R."/>
            <person name="Schwitalla J."/>
            <person name="Martin K."/>
            <person name="De Beer W."/>
            <person name="Kaster A.-K."/>
            <person name="Vollmers J."/>
            <person name="Poulsen M."/>
            <person name="Beemelmanns C."/>
        </authorList>
    </citation>
    <scope>NUCLEOTIDE SEQUENCE [LARGE SCALE GENOMIC DNA]</scope>
    <source>
        <strain evidence="2 3">RB20</strain>
    </source>
</reference>
<feature type="compositionally biased region" description="Basic and acidic residues" evidence="1">
    <location>
        <begin position="91"/>
        <end position="108"/>
    </location>
</feature>
<feature type="region of interest" description="Disordered" evidence="1">
    <location>
        <begin position="28"/>
        <end position="126"/>
    </location>
</feature>
<keyword evidence="3" id="KW-1185">Reference proteome</keyword>
<evidence type="ECO:0000313" key="2">
    <source>
        <dbReference type="EMBL" id="MQY18186.1"/>
    </source>
</evidence>
<protein>
    <submittedName>
        <fullName evidence="2">Uncharacterized protein</fullName>
    </submittedName>
</protein>
<accession>A0A7K0CXG8</accession>
<dbReference type="Proteomes" id="UP000438448">
    <property type="component" value="Unassembled WGS sequence"/>
</dbReference>
<evidence type="ECO:0000313" key="3">
    <source>
        <dbReference type="Proteomes" id="UP000438448"/>
    </source>
</evidence>
<evidence type="ECO:0000256" key="1">
    <source>
        <dbReference type="SAM" id="MobiDB-lite"/>
    </source>
</evidence>